<dbReference type="OrthoDB" id="671786at2"/>
<keyword evidence="2" id="KW-1185">Reference proteome</keyword>
<name>A0A2V3ZSS4_9BACT</name>
<sequence length="452" mass="50596">MSVRAEFDKGGNPIFAVGGNFVATSMGGGGTASGKKKKADVNIKLDDDGLAQVGSYKVSPWGDDNDFPSVLQKHLRKSGILRSSIDYKVRLGMGQGLFACKVKGYDNDGAEIIEPIFDASIDKFLRSRMLYRYRLKAYMNMYEYGIAFPTVIPNATKNYISKLVVKDSPFCRFTEMKNGVFDKCLFSGKWPNVVEKSDVDAIDVIDIDATDDEIMAQMKFFERSVFPVNIPTTGNLYYPLPAWDAARQAGWLKITEKIPEYLNAMFDNQMSIKYHVQIPYAYWEKMFPKSEYKDPKERKILIGKELDKIEEALTSTKNAKKALFSHFELNAQGKPEEKWEVKVMDDKFKNDMYLPQSAAGNAEVMTSMSINPSIKGMSMAAGPYAGSAGSGSDIREAFLVDLALSWADRQEVISPIEMACRINFRNEEISIRTRQTVLTTLDTGAGTKKTVS</sequence>
<protein>
    <recommendedName>
        <fullName evidence="3">Phage portal protein</fullName>
    </recommendedName>
</protein>
<dbReference type="RefSeq" id="WP_110362951.1">
    <property type="nucleotide sequence ID" value="NZ_QFLI01000011.1"/>
</dbReference>
<evidence type="ECO:0000313" key="2">
    <source>
        <dbReference type="Proteomes" id="UP000248079"/>
    </source>
</evidence>
<evidence type="ECO:0008006" key="3">
    <source>
        <dbReference type="Google" id="ProtNLM"/>
    </source>
</evidence>
<dbReference type="AlphaFoldDB" id="A0A2V3ZSS4"/>
<dbReference type="Proteomes" id="UP000248079">
    <property type="component" value="Unassembled WGS sequence"/>
</dbReference>
<proteinExistence type="predicted"/>
<dbReference type="EMBL" id="QFLI01000011">
    <property type="protein sequence ID" value="PXX96908.1"/>
    <property type="molecule type" value="Genomic_DNA"/>
</dbReference>
<organism evidence="1 2">
    <name type="scientific">Marinifilum breve</name>
    <dbReference type="NCBI Taxonomy" id="2184082"/>
    <lineage>
        <taxon>Bacteria</taxon>
        <taxon>Pseudomonadati</taxon>
        <taxon>Bacteroidota</taxon>
        <taxon>Bacteroidia</taxon>
        <taxon>Marinilabiliales</taxon>
        <taxon>Marinifilaceae</taxon>
    </lineage>
</organism>
<reference evidence="1 2" key="1">
    <citation type="submission" date="2018-05" db="EMBL/GenBank/DDBJ databases">
        <title>Marinifilum breve JC075T sp. nov., a marine bacterium isolated from Yongle Blue Hole in the South China Sea.</title>
        <authorList>
            <person name="Fu T."/>
        </authorList>
    </citation>
    <scope>NUCLEOTIDE SEQUENCE [LARGE SCALE GENOMIC DNA]</scope>
    <source>
        <strain evidence="1 2">JC075</strain>
    </source>
</reference>
<evidence type="ECO:0000313" key="1">
    <source>
        <dbReference type="EMBL" id="PXX96908.1"/>
    </source>
</evidence>
<gene>
    <name evidence="1" type="ORF">DF185_19910</name>
</gene>
<comment type="caution">
    <text evidence="1">The sequence shown here is derived from an EMBL/GenBank/DDBJ whole genome shotgun (WGS) entry which is preliminary data.</text>
</comment>
<accession>A0A2V3ZSS4</accession>